<dbReference type="Proteomes" id="UP000230423">
    <property type="component" value="Unassembled WGS sequence"/>
</dbReference>
<dbReference type="AlphaFoldDB" id="A0A2G9T554"/>
<organism evidence="2 4">
    <name type="scientific">Teladorsagia circumcincta</name>
    <name type="common">Brown stomach worm</name>
    <name type="synonym">Ostertagia circumcincta</name>
    <dbReference type="NCBI Taxonomy" id="45464"/>
    <lineage>
        <taxon>Eukaryota</taxon>
        <taxon>Metazoa</taxon>
        <taxon>Ecdysozoa</taxon>
        <taxon>Nematoda</taxon>
        <taxon>Chromadorea</taxon>
        <taxon>Rhabditida</taxon>
        <taxon>Rhabditina</taxon>
        <taxon>Rhabditomorpha</taxon>
        <taxon>Strongyloidea</taxon>
        <taxon>Trichostrongylidae</taxon>
        <taxon>Teladorsagia</taxon>
    </lineage>
</organism>
<evidence type="ECO:0000313" key="2">
    <source>
        <dbReference type="EMBL" id="PIO53083.1"/>
    </source>
</evidence>
<dbReference type="GO" id="GO:0006744">
    <property type="term" value="P:ubiquinone biosynthetic process"/>
    <property type="evidence" value="ECO:0007669"/>
    <property type="project" value="TreeGrafter"/>
</dbReference>
<sequence>VRGAALKLGQMISLQDPETVPAGLLEIFERVRQSADFMPLKQVDKQMTASFGSDWRSRFASFEERPFAAASIGQ</sequence>
<dbReference type="EMBL" id="KZ379007">
    <property type="protein sequence ID" value="PIO56291.1"/>
    <property type="molecule type" value="Genomic_DNA"/>
</dbReference>
<evidence type="ECO:0000259" key="1">
    <source>
        <dbReference type="Pfam" id="PF03109"/>
    </source>
</evidence>
<feature type="non-terminal residue" evidence="2">
    <location>
        <position position="74"/>
    </location>
</feature>
<feature type="domain" description="ABC1 atypical kinase-like" evidence="1">
    <location>
        <begin position="31"/>
        <end position="74"/>
    </location>
</feature>
<dbReference type="PANTHER" id="PTHR43851:SF3">
    <property type="entry name" value="COENZYME Q8"/>
    <property type="match status" value="1"/>
</dbReference>
<evidence type="ECO:0000313" key="4">
    <source>
        <dbReference type="Proteomes" id="UP000230423"/>
    </source>
</evidence>
<keyword evidence="4" id="KW-1185">Reference proteome</keyword>
<dbReference type="InterPro" id="IPR051409">
    <property type="entry name" value="Atypical_kinase_ADCK"/>
</dbReference>
<name>A0A2G9T554_TELCI</name>
<reference evidence="2 4" key="1">
    <citation type="submission" date="2015-09" db="EMBL/GenBank/DDBJ databases">
        <title>Draft genome of the parasitic nematode Teladorsagia circumcincta isolate WARC Sus (inbred).</title>
        <authorList>
            <person name="Mitreva M."/>
        </authorList>
    </citation>
    <scope>NUCLEOTIDE SEQUENCE [LARGE SCALE GENOMIC DNA]</scope>
    <source>
        <strain evidence="2 4">S</strain>
    </source>
</reference>
<dbReference type="EMBL" id="KZ419782">
    <property type="protein sequence ID" value="PIO53083.1"/>
    <property type="molecule type" value="Genomic_DNA"/>
</dbReference>
<dbReference type="OrthoDB" id="201153at2759"/>
<protein>
    <recommendedName>
        <fullName evidence="1">ABC1 atypical kinase-like domain-containing protein</fullName>
    </recommendedName>
</protein>
<dbReference type="PANTHER" id="PTHR43851">
    <property type="match status" value="1"/>
</dbReference>
<dbReference type="InterPro" id="IPR004147">
    <property type="entry name" value="ABC1_dom"/>
</dbReference>
<proteinExistence type="predicted"/>
<dbReference type="Pfam" id="PF03109">
    <property type="entry name" value="ABC1"/>
    <property type="match status" value="1"/>
</dbReference>
<evidence type="ECO:0000313" key="3">
    <source>
        <dbReference type="EMBL" id="PIO56291.1"/>
    </source>
</evidence>
<gene>
    <name evidence="3" type="ORF">TELCIR_22310</name>
    <name evidence="2" type="ORF">TELCIR_25598</name>
</gene>
<feature type="non-terminal residue" evidence="2">
    <location>
        <position position="1"/>
    </location>
</feature>
<accession>A0A2G9T554</accession>